<dbReference type="PROSITE" id="PS50125">
    <property type="entry name" value="GUANYLATE_CYCLASE_2"/>
    <property type="match status" value="2"/>
</dbReference>
<evidence type="ECO:0000256" key="8">
    <source>
        <dbReference type="ARBA" id="ARBA00022840"/>
    </source>
</evidence>
<feature type="region of interest" description="Disordered" evidence="15">
    <location>
        <begin position="502"/>
        <end position="525"/>
    </location>
</feature>
<sequence>MGINDHNSTSSYIKSEIQDDQPSDFVDDDNTQVSLDPKLQLYLAQMSQESGCWGRFFPIPFERAAQKSWWDPTFDSEILEEQYKKSSKPHNIFKFRNTFMKVGQSLLVRRQLESEKRLKENMIHSLMPKSVADWLKKKDEHFIRRQSSDSTNDIQSLFRPFNMDHMENSAEELVDILNNLFQRFDLLCDCYYCVSGCPEARADHAQCCVEMGLSMIQAIKQFDQERNEGVNMRVGVHTGTILCGIVGTRRFKFDVWSNDVTLANKMESTGNLELYMCLKKRGSSKIRQLSPTFRTPPSSNTSVSPQTRPRVLSCDTTANFIKPQPQNQNLLSPDVCKIKASSLPSILDLESDDIGDSNKNDLSCTDDIKTPTSTASSGKYSGKLKNWKIPRFMRKTSEQRQDMEVDVFTVLAEPSNDDAYQQIPTIIEANSNGRKKDSFISVTKPEEEELIKETIDIKSYISQSRSDIVQYDYSPNTEFIRSGSYRSQYGRPPIGELAYLQRAGSNRSRRGRSPNFDFEPTERARSATITTGNFQRPRRLQDVPSRLSSVVMMEDYTNNSRKDSGIKSNSRRSSLQQIDNTILNSEMLQHRVSGYYTSSQCSINSPQVPRIAGPFFDKFGASIQNLRKQSDQVKLLPNNLLDAYDQQPFNYTSKENNDYKVCYFYKAEVLMNLFLLVILVWLLTREFEKSYRLSFHANYVANKDKNKVESLKNQADYLIYNIVPEHVAEQLKKDAKYSENFKDVGIIFASIVNFNEMYDESYEGGRGILAGLKRTYRFNIYGSQWVEFSNATSTEGPQEHLYALMDFTLEMQRVVNNFNRDLLEFNLILRIGYNFGDVTAAVIGNTKLYYDIWGDAVNIASRMDSTGVSGRIQVGENCLPVLENKYEFEPRGSVYVKGKDHMNVYLLKRKKTPDLLCIPDMSM</sequence>
<organism evidence="17 18">
    <name type="scientific">Molorchus minor</name>
    <dbReference type="NCBI Taxonomy" id="1323400"/>
    <lineage>
        <taxon>Eukaryota</taxon>
        <taxon>Metazoa</taxon>
        <taxon>Ecdysozoa</taxon>
        <taxon>Arthropoda</taxon>
        <taxon>Hexapoda</taxon>
        <taxon>Insecta</taxon>
        <taxon>Pterygota</taxon>
        <taxon>Neoptera</taxon>
        <taxon>Endopterygota</taxon>
        <taxon>Coleoptera</taxon>
        <taxon>Polyphaga</taxon>
        <taxon>Cucujiformia</taxon>
        <taxon>Chrysomeloidea</taxon>
        <taxon>Cerambycidae</taxon>
        <taxon>Lamiinae</taxon>
        <taxon>Monochamini</taxon>
        <taxon>Molorchus</taxon>
    </lineage>
</organism>
<comment type="catalytic activity">
    <reaction evidence="1">
        <text>ATP = 3',5'-cyclic AMP + diphosphate</text>
        <dbReference type="Rhea" id="RHEA:15389"/>
        <dbReference type="ChEBI" id="CHEBI:30616"/>
        <dbReference type="ChEBI" id="CHEBI:33019"/>
        <dbReference type="ChEBI" id="CHEBI:58165"/>
        <dbReference type="EC" id="4.6.1.1"/>
    </reaction>
</comment>
<evidence type="ECO:0000256" key="13">
    <source>
        <dbReference type="ARBA" id="ARBA00023239"/>
    </source>
</evidence>
<dbReference type="Pfam" id="PF00211">
    <property type="entry name" value="Guanylate_cyc"/>
    <property type="match status" value="2"/>
</dbReference>
<evidence type="ECO:0000256" key="6">
    <source>
        <dbReference type="ARBA" id="ARBA00022723"/>
    </source>
</evidence>
<dbReference type="Proteomes" id="UP001162164">
    <property type="component" value="Unassembled WGS sequence"/>
</dbReference>
<proteinExistence type="inferred from homology"/>
<evidence type="ECO:0000256" key="12">
    <source>
        <dbReference type="ARBA" id="ARBA00023136"/>
    </source>
</evidence>
<evidence type="ECO:0000313" key="18">
    <source>
        <dbReference type="Proteomes" id="UP001162164"/>
    </source>
</evidence>
<name>A0ABQ9JBS9_9CUCU</name>
<evidence type="ECO:0000256" key="15">
    <source>
        <dbReference type="SAM" id="MobiDB-lite"/>
    </source>
</evidence>
<keyword evidence="18" id="KW-1185">Reference proteome</keyword>
<gene>
    <name evidence="17" type="ORF">NQ317_012458</name>
</gene>
<keyword evidence="8" id="KW-0067">ATP-binding</keyword>
<dbReference type="PANTHER" id="PTHR45627">
    <property type="entry name" value="ADENYLATE CYCLASE TYPE 1"/>
    <property type="match status" value="1"/>
</dbReference>
<evidence type="ECO:0000256" key="4">
    <source>
        <dbReference type="ARBA" id="ARBA00012201"/>
    </source>
</evidence>
<evidence type="ECO:0000256" key="7">
    <source>
        <dbReference type="ARBA" id="ARBA00022741"/>
    </source>
</evidence>
<keyword evidence="5" id="KW-0812">Transmembrane</keyword>
<keyword evidence="12" id="KW-0472">Membrane</keyword>
<comment type="caution">
    <text evidence="17">The sequence shown here is derived from an EMBL/GenBank/DDBJ whole genome shotgun (WGS) entry which is preliminary data.</text>
</comment>
<evidence type="ECO:0000256" key="3">
    <source>
        <dbReference type="ARBA" id="ARBA00004141"/>
    </source>
</evidence>
<evidence type="ECO:0000256" key="9">
    <source>
        <dbReference type="ARBA" id="ARBA00022842"/>
    </source>
</evidence>
<keyword evidence="6" id="KW-0479">Metal-binding</keyword>
<feature type="region of interest" description="Disordered" evidence="15">
    <location>
        <begin position="287"/>
        <end position="309"/>
    </location>
</feature>
<evidence type="ECO:0000256" key="14">
    <source>
        <dbReference type="RuleBase" id="RU000405"/>
    </source>
</evidence>
<keyword evidence="9" id="KW-0460">Magnesium</keyword>
<feature type="domain" description="Guanylate cyclase" evidence="16">
    <location>
        <begin position="189"/>
        <end position="267"/>
    </location>
</feature>
<feature type="domain" description="Guanylate cyclase" evidence="16">
    <location>
        <begin position="776"/>
        <end position="864"/>
    </location>
</feature>
<evidence type="ECO:0000256" key="10">
    <source>
        <dbReference type="ARBA" id="ARBA00022989"/>
    </source>
</evidence>
<feature type="region of interest" description="Disordered" evidence="15">
    <location>
        <begin position="1"/>
        <end position="24"/>
    </location>
</feature>
<dbReference type="EMBL" id="JAPWTJ010000889">
    <property type="protein sequence ID" value="KAJ8975020.1"/>
    <property type="molecule type" value="Genomic_DNA"/>
</dbReference>
<feature type="compositionally biased region" description="Polar residues" evidence="15">
    <location>
        <begin position="1"/>
        <end position="13"/>
    </location>
</feature>
<dbReference type="Gene3D" id="3.30.70.1230">
    <property type="entry name" value="Nucleotide cyclase"/>
    <property type="match status" value="2"/>
</dbReference>
<comment type="subcellular location">
    <subcellularLocation>
        <location evidence="3">Membrane</location>
        <topology evidence="3">Multi-pass membrane protein</topology>
    </subcellularLocation>
</comment>
<evidence type="ECO:0000259" key="16">
    <source>
        <dbReference type="PROSITE" id="PS50125"/>
    </source>
</evidence>
<accession>A0ABQ9JBS9</accession>
<protein>
    <recommendedName>
        <fullName evidence="4">adenylate cyclase</fullName>
        <ecNumber evidence="4">4.6.1.1</ecNumber>
    </recommendedName>
</protein>
<feature type="compositionally biased region" description="Polar residues" evidence="15">
    <location>
        <begin position="287"/>
        <end position="307"/>
    </location>
</feature>
<dbReference type="PANTHER" id="PTHR45627:SF8">
    <property type="entry name" value="ADENYLATE CYCLASE TYPE 9"/>
    <property type="match status" value="1"/>
</dbReference>
<dbReference type="PROSITE" id="PS00452">
    <property type="entry name" value="GUANYLATE_CYCLASE_1"/>
    <property type="match status" value="1"/>
</dbReference>
<keyword evidence="7" id="KW-0547">Nucleotide-binding</keyword>
<evidence type="ECO:0000256" key="2">
    <source>
        <dbReference type="ARBA" id="ARBA00001946"/>
    </source>
</evidence>
<dbReference type="SMART" id="SM00044">
    <property type="entry name" value="CYCc"/>
    <property type="match status" value="2"/>
</dbReference>
<keyword evidence="10" id="KW-1133">Transmembrane helix</keyword>
<dbReference type="SUPFAM" id="SSF55073">
    <property type="entry name" value="Nucleotide cyclase"/>
    <property type="match status" value="2"/>
</dbReference>
<dbReference type="InterPro" id="IPR001054">
    <property type="entry name" value="A/G_cyclase"/>
</dbReference>
<dbReference type="CDD" id="cd07302">
    <property type="entry name" value="CHD"/>
    <property type="match status" value="2"/>
</dbReference>
<dbReference type="InterPro" id="IPR029787">
    <property type="entry name" value="Nucleotide_cyclase"/>
</dbReference>
<evidence type="ECO:0000256" key="11">
    <source>
        <dbReference type="ARBA" id="ARBA00022998"/>
    </source>
</evidence>
<evidence type="ECO:0000256" key="5">
    <source>
        <dbReference type="ARBA" id="ARBA00022692"/>
    </source>
</evidence>
<evidence type="ECO:0000256" key="1">
    <source>
        <dbReference type="ARBA" id="ARBA00001593"/>
    </source>
</evidence>
<evidence type="ECO:0000313" key="17">
    <source>
        <dbReference type="EMBL" id="KAJ8975020.1"/>
    </source>
</evidence>
<comment type="cofactor">
    <cofactor evidence="2">
        <name>Mg(2+)</name>
        <dbReference type="ChEBI" id="CHEBI:18420"/>
    </cofactor>
</comment>
<dbReference type="EC" id="4.6.1.1" evidence="4"/>
<dbReference type="InterPro" id="IPR018297">
    <property type="entry name" value="A/G_cyclase_CS"/>
</dbReference>
<keyword evidence="11" id="KW-0115">cAMP biosynthesis</keyword>
<reference evidence="17" key="1">
    <citation type="journal article" date="2023" name="Insect Mol. Biol.">
        <title>Genome sequencing provides insights into the evolution of gene families encoding plant cell wall-degrading enzymes in longhorned beetles.</title>
        <authorList>
            <person name="Shin N.R."/>
            <person name="Okamura Y."/>
            <person name="Kirsch R."/>
            <person name="Pauchet Y."/>
        </authorList>
    </citation>
    <scope>NUCLEOTIDE SEQUENCE</scope>
    <source>
        <strain evidence="17">MMC_N1</strain>
    </source>
</reference>
<comment type="similarity">
    <text evidence="14">Belongs to the adenylyl cyclase class-4/guanylyl cyclase family.</text>
</comment>
<keyword evidence="13 14" id="KW-0456">Lyase</keyword>